<reference evidence="1 2" key="1">
    <citation type="submission" date="2015-12" db="EMBL/GenBank/DDBJ databases">
        <title>Draft genome of the nematode, Onchocerca flexuosa.</title>
        <authorList>
            <person name="Mitreva M."/>
        </authorList>
    </citation>
    <scope>NUCLEOTIDE SEQUENCE [LARGE SCALE GENOMIC DNA]</scope>
    <source>
        <strain evidence="1">Red Deer</strain>
    </source>
</reference>
<organism evidence="1 2">
    <name type="scientific">Onchocerca flexuosa</name>
    <dbReference type="NCBI Taxonomy" id="387005"/>
    <lineage>
        <taxon>Eukaryota</taxon>
        <taxon>Metazoa</taxon>
        <taxon>Ecdysozoa</taxon>
        <taxon>Nematoda</taxon>
        <taxon>Chromadorea</taxon>
        <taxon>Rhabditida</taxon>
        <taxon>Spirurina</taxon>
        <taxon>Spiruromorpha</taxon>
        <taxon>Filarioidea</taxon>
        <taxon>Onchocercidae</taxon>
        <taxon>Onchocerca</taxon>
    </lineage>
</organism>
<dbReference type="OrthoDB" id="410307at2759"/>
<evidence type="ECO:0000313" key="2">
    <source>
        <dbReference type="Proteomes" id="UP000242913"/>
    </source>
</evidence>
<sequence>MQNYNVRFVHGTRELRFARFVYPDLHPYDNEIRMNSPNTLSSPYGLSFWNLEQNYPVVNAQPTPTIITPMGQNVPVGYERELRRISLIHENVRENLDDITYQFVPFQEPSLINERKVIPSHLLRPLDTLTNQEQTNFSRGEAYNHWLSTGAVQSHEPPGLEQMSWWPDIISNAYPFINRPS</sequence>
<dbReference type="Proteomes" id="UP000242913">
    <property type="component" value="Unassembled WGS sequence"/>
</dbReference>
<accession>A0A238BZ46</accession>
<gene>
    <name evidence="1" type="ORF">X798_02924</name>
</gene>
<dbReference type="AlphaFoldDB" id="A0A238BZ46"/>
<protein>
    <submittedName>
        <fullName evidence="1">Uncharacterized protein</fullName>
    </submittedName>
</protein>
<evidence type="ECO:0000313" key="1">
    <source>
        <dbReference type="EMBL" id="OZC10075.1"/>
    </source>
</evidence>
<name>A0A238BZ46_9BILA</name>
<keyword evidence="2" id="KW-1185">Reference proteome</keyword>
<dbReference type="EMBL" id="KZ269989">
    <property type="protein sequence ID" value="OZC10075.1"/>
    <property type="molecule type" value="Genomic_DNA"/>
</dbReference>
<proteinExistence type="predicted"/>